<dbReference type="EMBL" id="SRLO01000736">
    <property type="protein sequence ID" value="TNN47570.1"/>
    <property type="molecule type" value="Genomic_DNA"/>
</dbReference>
<organism evidence="1 2">
    <name type="scientific">Liparis tanakae</name>
    <name type="common">Tanaka's snailfish</name>
    <dbReference type="NCBI Taxonomy" id="230148"/>
    <lineage>
        <taxon>Eukaryota</taxon>
        <taxon>Metazoa</taxon>
        <taxon>Chordata</taxon>
        <taxon>Craniata</taxon>
        <taxon>Vertebrata</taxon>
        <taxon>Euteleostomi</taxon>
        <taxon>Actinopterygii</taxon>
        <taxon>Neopterygii</taxon>
        <taxon>Teleostei</taxon>
        <taxon>Neoteleostei</taxon>
        <taxon>Acanthomorphata</taxon>
        <taxon>Eupercaria</taxon>
        <taxon>Perciformes</taxon>
        <taxon>Cottioidei</taxon>
        <taxon>Cottales</taxon>
        <taxon>Liparidae</taxon>
        <taxon>Liparis</taxon>
    </lineage>
</organism>
<reference evidence="1 2" key="1">
    <citation type="submission" date="2019-03" db="EMBL/GenBank/DDBJ databases">
        <title>First draft genome of Liparis tanakae, snailfish: a comprehensive survey of snailfish specific genes.</title>
        <authorList>
            <person name="Kim W."/>
            <person name="Song I."/>
            <person name="Jeong J.-H."/>
            <person name="Kim D."/>
            <person name="Kim S."/>
            <person name="Ryu S."/>
            <person name="Song J.Y."/>
            <person name="Lee S.K."/>
        </authorList>
    </citation>
    <scope>NUCLEOTIDE SEQUENCE [LARGE SCALE GENOMIC DNA]</scope>
    <source>
        <tissue evidence="1">Muscle</tissue>
    </source>
</reference>
<evidence type="ECO:0000313" key="1">
    <source>
        <dbReference type="EMBL" id="TNN47570.1"/>
    </source>
</evidence>
<sequence>MERRRGERHGNVNVLKLLALIKRPFQTCCKLYPNSDSQSHQSQTTCASLPVPSRIAILPGSRFSFPRTNSTTAPITLPAVPADGDSKTFDIRDVTEFFASAAPVPRLESLVVTNAQMFTGVAKETINYLLKEQTNIVPQYTPREVGDGGWRA</sequence>
<dbReference type="Proteomes" id="UP000314294">
    <property type="component" value="Unassembled WGS sequence"/>
</dbReference>
<dbReference type="AlphaFoldDB" id="A0A4Z2G356"/>
<evidence type="ECO:0000313" key="2">
    <source>
        <dbReference type="Proteomes" id="UP000314294"/>
    </source>
</evidence>
<proteinExistence type="predicted"/>
<gene>
    <name evidence="1" type="ORF">EYF80_042236</name>
</gene>
<keyword evidence="2" id="KW-1185">Reference proteome</keyword>
<accession>A0A4Z2G356</accession>
<protein>
    <submittedName>
        <fullName evidence="1">Uncharacterized protein</fullName>
    </submittedName>
</protein>
<name>A0A4Z2G356_9TELE</name>
<comment type="caution">
    <text evidence="1">The sequence shown here is derived from an EMBL/GenBank/DDBJ whole genome shotgun (WGS) entry which is preliminary data.</text>
</comment>